<protein>
    <submittedName>
        <fullName evidence="5">3-oxoacyl-[acyl-carrier-protein] synthase-3</fullName>
        <ecNumber evidence="5">2.3.1.180</ecNumber>
    </submittedName>
</protein>
<dbReference type="EC" id="2.3.1.180" evidence="5"/>
<organism evidence="5 6">
    <name type="scientific">Flexivirga oryzae</name>
    <dbReference type="NCBI Taxonomy" id="1794944"/>
    <lineage>
        <taxon>Bacteria</taxon>
        <taxon>Bacillati</taxon>
        <taxon>Actinomycetota</taxon>
        <taxon>Actinomycetes</taxon>
        <taxon>Micrococcales</taxon>
        <taxon>Dermacoccaceae</taxon>
        <taxon>Flexivirga</taxon>
    </lineage>
</organism>
<dbReference type="Pfam" id="PF08545">
    <property type="entry name" value="ACP_syn_III"/>
    <property type="match status" value="1"/>
</dbReference>
<evidence type="ECO:0000256" key="2">
    <source>
        <dbReference type="ARBA" id="ARBA00023315"/>
    </source>
</evidence>
<dbReference type="GO" id="GO:0004315">
    <property type="term" value="F:3-oxoacyl-[acyl-carrier-protein] synthase activity"/>
    <property type="evidence" value="ECO:0007669"/>
    <property type="project" value="InterPro"/>
</dbReference>
<proteinExistence type="predicted"/>
<accession>A0A839NC29</accession>
<evidence type="ECO:0000313" key="6">
    <source>
        <dbReference type="Proteomes" id="UP000559182"/>
    </source>
</evidence>
<evidence type="ECO:0000256" key="1">
    <source>
        <dbReference type="ARBA" id="ARBA00022679"/>
    </source>
</evidence>
<feature type="domain" description="Beta-ketoacyl-[acyl-carrier-protein] synthase III N-terminal" evidence="4">
    <location>
        <begin position="115"/>
        <end position="178"/>
    </location>
</feature>
<gene>
    <name evidence="5" type="ORF">FHU39_002763</name>
</gene>
<keyword evidence="6" id="KW-1185">Reference proteome</keyword>
<evidence type="ECO:0000313" key="5">
    <source>
        <dbReference type="EMBL" id="MBB2892745.1"/>
    </source>
</evidence>
<dbReference type="GO" id="GO:0006633">
    <property type="term" value="P:fatty acid biosynthetic process"/>
    <property type="evidence" value="ECO:0007669"/>
    <property type="project" value="InterPro"/>
</dbReference>
<dbReference type="InterPro" id="IPR013747">
    <property type="entry name" value="ACP_syn_III_C"/>
</dbReference>
<dbReference type="InterPro" id="IPR016039">
    <property type="entry name" value="Thiolase-like"/>
</dbReference>
<dbReference type="GO" id="GO:0044550">
    <property type="term" value="P:secondary metabolite biosynthetic process"/>
    <property type="evidence" value="ECO:0007669"/>
    <property type="project" value="TreeGrafter"/>
</dbReference>
<keyword evidence="1 5" id="KW-0808">Transferase</keyword>
<comment type="caution">
    <text evidence="5">The sequence shown here is derived from an EMBL/GenBank/DDBJ whole genome shotgun (WGS) entry which is preliminary data.</text>
</comment>
<evidence type="ECO:0000259" key="3">
    <source>
        <dbReference type="Pfam" id="PF08541"/>
    </source>
</evidence>
<dbReference type="GO" id="GO:0033818">
    <property type="term" value="F:beta-ketoacyl-acyl-carrier-protein synthase III activity"/>
    <property type="evidence" value="ECO:0007669"/>
    <property type="project" value="UniProtKB-EC"/>
</dbReference>
<dbReference type="AlphaFoldDB" id="A0A839NC29"/>
<sequence>MTPAARLVGTAGYLPEHVVSAAEIAEQSGIPEQIIVDRFGLTGRHLAADDEHVCDMAVIAGERVLEQTALEPADVDVVVYFGSTWKEYPVWQAAPHIAHRLGCDGAFAMELDYVSCGTPVALRVVRDMLVAEPDLRTVLLVGASREARLIDPADRGTRFALNFGDGAVGAVLTRGESATAGGGFATVLGSHATTNGSYSLQVKMPIGGSKRPVPGPGGPADYVPKLQVADLEDMKHGLDSDSLPAFRTAAEIAVKRSGATLADIDVVCPIHMKRSMHHALLAELGVSDADAVYLDDTGHMSGVDPLLGLDRARRGGRLRPGALCLLIAGGTGYTWAATCVRVETS</sequence>
<evidence type="ECO:0000259" key="4">
    <source>
        <dbReference type="Pfam" id="PF08545"/>
    </source>
</evidence>
<feature type="domain" description="Beta-ketoacyl-[acyl-carrier-protein] synthase III C-terminal" evidence="3">
    <location>
        <begin position="255"/>
        <end position="341"/>
    </location>
</feature>
<dbReference type="PANTHER" id="PTHR34069">
    <property type="entry name" value="3-OXOACYL-[ACYL-CARRIER-PROTEIN] SYNTHASE 3"/>
    <property type="match status" value="1"/>
</dbReference>
<reference evidence="5 6" key="1">
    <citation type="submission" date="2020-08" db="EMBL/GenBank/DDBJ databases">
        <title>Sequencing the genomes of 1000 actinobacteria strains.</title>
        <authorList>
            <person name="Klenk H.-P."/>
        </authorList>
    </citation>
    <scope>NUCLEOTIDE SEQUENCE [LARGE SCALE GENOMIC DNA]</scope>
    <source>
        <strain evidence="5 6">DSM 105369</strain>
    </source>
</reference>
<dbReference type="Pfam" id="PF08541">
    <property type="entry name" value="ACP_syn_III_C"/>
    <property type="match status" value="1"/>
</dbReference>
<dbReference type="SUPFAM" id="SSF53901">
    <property type="entry name" value="Thiolase-like"/>
    <property type="match status" value="1"/>
</dbReference>
<dbReference type="PANTHER" id="PTHR34069:SF2">
    <property type="entry name" value="BETA-KETOACYL-[ACYL-CARRIER-PROTEIN] SYNTHASE III"/>
    <property type="match status" value="1"/>
</dbReference>
<dbReference type="RefSeq" id="WP_183321152.1">
    <property type="nucleotide sequence ID" value="NZ_JACHVQ010000002.1"/>
</dbReference>
<dbReference type="NCBIfam" id="NF005308">
    <property type="entry name" value="PRK06840.1"/>
    <property type="match status" value="1"/>
</dbReference>
<dbReference type="InterPro" id="IPR013751">
    <property type="entry name" value="ACP_syn_III_N"/>
</dbReference>
<dbReference type="Gene3D" id="3.40.47.10">
    <property type="match status" value="2"/>
</dbReference>
<dbReference type="EMBL" id="JACHVQ010000002">
    <property type="protein sequence ID" value="MBB2892745.1"/>
    <property type="molecule type" value="Genomic_DNA"/>
</dbReference>
<dbReference type="Proteomes" id="UP000559182">
    <property type="component" value="Unassembled WGS sequence"/>
</dbReference>
<keyword evidence="2 5" id="KW-0012">Acyltransferase</keyword>
<name>A0A839NC29_9MICO</name>